<dbReference type="STRING" id="310782.SAMN05216499_101467"/>
<keyword evidence="1" id="KW-0732">Signal</keyword>
<dbReference type="EMBL" id="FRBI01000001">
    <property type="protein sequence ID" value="SHK72157.1"/>
    <property type="molecule type" value="Genomic_DNA"/>
</dbReference>
<feature type="chain" id="PRO_5013110688" description="ATP-binding protein" evidence="1">
    <location>
        <begin position="32"/>
        <end position="141"/>
    </location>
</feature>
<evidence type="ECO:0000313" key="2">
    <source>
        <dbReference type="EMBL" id="SHK72157.1"/>
    </source>
</evidence>
<proteinExistence type="predicted"/>
<evidence type="ECO:0000313" key="3">
    <source>
        <dbReference type="Proteomes" id="UP000184111"/>
    </source>
</evidence>
<evidence type="ECO:0008006" key="4">
    <source>
        <dbReference type="Google" id="ProtNLM"/>
    </source>
</evidence>
<dbReference type="Proteomes" id="UP000184111">
    <property type="component" value="Unassembled WGS sequence"/>
</dbReference>
<keyword evidence="3" id="KW-1185">Reference proteome</keyword>
<dbReference type="RefSeq" id="WP_073493033.1">
    <property type="nucleotide sequence ID" value="NZ_FRBI01000001.1"/>
</dbReference>
<evidence type="ECO:0000256" key="1">
    <source>
        <dbReference type="SAM" id="SignalP"/>
    </source>
</evidence>
<dbReference type="AlphaFoldDB" id="A0A1M6USF0"/>
<organism evidence="2 3">
    <name type="scientific">Actinacidiphila paucisporea</name>
    <dbReference type="NCBI Taxonomy" id="310782"/>
    <lineage>
        <taxon>Bacteria</taxon>
        <taxon>Bacillati</taxon>
        <taxon>Actinomycetota</taxon>
        <taxon>Actinomycetes</taxon>
        <taxon>Kitasatosporales</taxon>
        <taxon>Streptomycetaceae</taxon>
        <taxon>Actinacidiphila</taxon>
    </lineage>
</organism>
<accession>A0A1M6USF0</accession>
<dbReference type="OrthoDB" id="4338163at2"/>
<sequence>MSLPLTRRIAQAAVLLGAAAAPLIGAGAAHAAAPQQAVGGLTNLEGAELGSTVDGTSQNAAGLATRSGTQAVRSTLPAAGRIVGTAGRTATPAAQQNAAQATDAAGRIVGATAESLPVAGALPNTGALPTDQLPLKALPLG</sequence>
<reference evidence="2 3" key="1">
    <citation type="submission" date="2016-11" db="EMBL/GenBank/DDBJ databases">
        <authorList>
            <person name="Jaros S."/>
            <person name="Januszkiewicz K."/>
            <person name="Wedrychowicz H."/>
        </authorList>
    </citation>
    <scope>NUCLEOTIDE SEQUENCE [LARGE SCALE GENOMIC DNA]</scope>
    <source>
        <strain evidence="2 3">CGMCC 4.2025</strain>
    </source>
</reference>
<name>A0A1M6USF0_9ACTN</name>
<protein>
    <recommendedName>
        <fullName evidence="4">ATP-binding protein</fullName>
    </recommendedName>
</protein>
<feature type="signal peptide" evidence="1">
    <location>
        <begin position="1"/>
        <end position="31"/>
    </location>
</feature>
<gene>
    <name evidence="2" type="ORF">SAMN05216499_101467</name>
</gene>